<dbReference type="Proteomes" id="UP000245412">
    <property type="component" value="Unassembled WGS sequence"/>
</dbReference>
<dbReference type="InterPro" id="IPR029069">
    <property type="entry name" value="HotDog_dom_sf"/>
</dbReference>
<name>A0AB73T073_9FIRM</name>
<dbReference type="AlphaFoldDB" id="A0AB73T073"/>
<evidence type="ECO:0000313" key="11">
    <source>
        <dbReference type="Proteomes" id="UP000245412"/>
    </source>
</evidence>
<dbReference type="CDD" id="cd00586">
    <property type="entry name" value="4HBT"/>
    <property type="match status" value="1"/>
</dbReference>
<evidence type="ECO:0000256" key="1">
    <source>
        <dbReference type="ARBA" id="ARBA00006500"/>
    </source>
</evidence>
<dbReference type="PANTHER" id="PTHR31727">
    <property type="entry name" value="OLEOYL-ACYL CARRIER PROTEIN THIOESTERASE 1, CHLOROPLASTIC"/>
    <property type="match status" value="1"/>
</dbReference>
<dbReference type="InterPro" id="IPR002864">
    <property type="entry name" value="Acyl-ACP_thioesterase_NHD"/>
</dbReference>
<dbReference type="InterPro" id="IPR049427">
    <property type="entry name" value="Acyl-ACP_TE_C"/>
</dbReference>
<keyword evidence="7" id="KW-0275">Fatty acid biosynthesis</keyword>
<dbReference type="Gene3D" id="3.10.129.10">
    <property type="entry name" value="Hotdog Thioesterase"/>
    <property type="match status" value="1"/>
</dbReference>
<dbReference type="Pfam" id="PF20791">
    <property type="entry name" value="Acyl-ACP_TE_C"/>
    <property type="match status" value="1"/>
</dbReference>
<comment type="similarity">
    <text evidence="1">Belongs to the acyl-ACP thioesterase family.</text>
</comment>
<keyword evidence="2" id="KW-0444">Lipid biosynthesis</keyword>
<dbReference type="GO" id="GO:0016297">
    <property type="term" value="F:fatty acyl-[ACP] hydrolase activity"/>
    <property type="evidence" value="ECO:0007669"/>
    <property type="project" value="InterPro"/>
</dbReference>
<reference evidence="10 11" key="1">
    <citation type="submission" date="2018-05" db="EMBL/GenBank/DDBJ databases">
        <authorList>
            <person name="Goeker M."/>
            <person name="Huntemann M."/>
            <person name="Clum A."/>
            <person name="Pillay M."/>
            <person name="Palaniappan K."/>
            <person name="Varghese N."/>
            <person name="Mikhailova N."/>
            <person name="Stamatis D."/>
            <person name="Reddy T."/>
            <person name="Daum C."/>
            <person name="Shapiro N."/>
            <person name="Ivanova N."/>
            <person name="Kyrpides N."/>
            <person name="Woyke T."/>
        </authorList>
    </citation>
    <scope>NUCLEOTIDE SEQUENCE [LARGE SCALE GENOMIC DNA]</scope>
    <source>
        <strain evidence="10 11">DSM 26524</strain>
    </source>
</reference>
<keyword evidence="6" id="KW-0443">Lipid metabolism</keyword>
<evidence type="ECO:0000256" key="7">
    <source>
        <dbReference type="ARBA" id="ARBA00023160"/>
    </source>
</evidence>
<dbReference type="PANTHER" id="PTHR31727:SF6">
    <property type="entry name" value="OLEOYL-ACYL CARRIER PROTEIN THIOESTERASE 1, CHLOROPLASTIC"/>
    <property type="match status" value="1"/>
</dbReference>
<dbReference type="EMBL" id="QGGY01000013">
    <property type="protein sequence ID" value="PWJ73251.1"/>
    <property type="molecule type" value="Genomic_DNA"/>
</dbReference>
<evidence type="ECO:0000256" key="5">
    <source>
        <dbReference type="ARBA" id="ARBA00022946"/>
    </source>
</evidence>
<dbReference type="InterPro" id="IPR045023">
    <property type="entry name" value="FATA/B"/>
</dbReference>
<evidence type="ECO:0000256" key="2">
    <source>
        <dbReference type="ARBA" id="ARBA00022516"/>
    </source>
</evidence>
<proteinExistence type="inferred from homology"/>
<evidence type="ECO:0000313" key="10">
    <source>
        <dbReference type="EMBL" id="PWJ73251.1"/>
    </source>
</evidence>
<keyword evidence="4" id="KW-0276">Fatty acid metabolism</keyword>
<evidence type="ECO:0000256" key="3">
    <source>
        <dbReference type="ARBA" id="ARBA00022801"/>
    </source>
</evidence>
<organism evidence="10 11">
    <name type="scientific">Murimonas intestini</name>
    <dbReference type="NCBI Taxonomy" id="1337051"/>
    <lineage>
        <taxon>Bacteria</taxon>
        <taxon>Bacillati</taxon>
        <taxon>Bacillota</taxon>
        <taxon>Clostridia</taxon>
        <taxon>Lachnospirales</taxon>
        <taxon>Lachnospiraceae</taxon>
        <taxon>Murimonas</taxon>
    </lineage>
</organism>
<dbReference type="GO" id="GO:0000036">
    <property type="term" value="F:acyl carrier activity"/>
    <property type="evidence" value="ECO:0007669"/>
    <property type="project" value="TreeGrafter"/>
</dbReference>
<dbReference type="Pfam" id="PF01643">
    <property type="entry name" value="Acyl-ACP_TE"/>
    <property type="match status" value="1"/>
</dbReference>
<accession>A0AB73T073</accession>
<feature type="domain" description="Acyl-ACP thioesterase N-terminal hotdog" evidence="8">
    <location>
        <begin position="3"/>
        <end position="127"/>
    </location>
</feature>
<evidence type="ECO:0000256" key="6">
    <source>
        <dbReference type="ARBA" id="ARBA00023098"/>
    </source>
</evidence>
<comment type="caution">
    <text evidence="10">The sequence shown here is derived from an EMBL/GenBank/DDBJ whole genome shotgun (WGS) entry which is preliminary data.</text>
</comment>
<sequence>MVYQFDSRVRYSEVDEKQEMSLVSVINYFQDVTTFHSEAIGLGIEHLKEASRAWMLSAWQIEINRLPVFGENIRVQTWPYGFSGFYGDRNFTLMNENQELLVYANSLWIYVDILTGRPVKVSEEEIRGYQLEEELPMKKAPRKISLPQEGRRAEQIQVQKHHLDTNMHVNNGQYVLMAQEFLPEGFFVKQIRVQYCKAALLHDTIVPWVYEEEKSVSVALSDESGRPYAVVRFE</sequence>
<gene>
    <name evidence="10" type="ORF">C7383_11335</name>
</gene>
<keyword evidence="3" id="KW-0378">Hydrolase</keyword>
<protein>
    <submittedName>
        <fullName evidence="10">Acyl-ACP thioesterase</fullName>
    </submittedName>
</protein>
<dbReference type="RefSeq" id="WP_109747792.1">
    <property type="nucleotide sequence ID" value="NZ_CABJAT010000002.1"/>
</dbReference>
<keyword evidence="5" id="KW-0809">Transit peptide</keyword>
<evidence type="ECO:0000259" key="9">
    <source>
        <dbReference type="Pfam" id="PF20791"/>
    </source>
</evidence>
<dbReference type="SUPFAM" id="SSF54637">
    <property type="entry name" value="Thioesterase/thiol ester dehydrase-isomerase"/>
    <property type="match status" value="2"/>
</dbReference>
<keyword evidence="11" id="KW-1185">Reference proteome</keyword>
<evidence type="ECO:0000259" key="8">
    <source>
        <dbReference type="Pfam" id="PF01643"/>
    </source>
</evidence>
<feature type="domain" description="Acyl-ACP thioesterase-like C-terminal" evidence="9">
    <location>
        <begin position="152"/>
        <end position="205"/>
    </location>
</feature>
<evidence type="ECO:0000256" key="4">
    <source>
        <dbReference type="ARBA" id="ARBA00022832"/>
    </source>
</evidence>